<feature type="domain" description="HTH merR-type" evidence="3">
    <location>
        <begin position="1"/>
        <end position="68"/>
    </location>
</feature>
<dbReference type="KEGG" id="paci:A4V11_06595"/>
<dbReference type="AlphaFoldDB" id="A0AAP3XAL8"/>
<evidence type="ECO:0000256" key="1">
    <source>
        <dbReference type="ARBA" id="ARBA00023125"/>
    </source>
</evidence>
<keyword evidence="2" id="KW-0175">Coiled coil</keyword>
<evidence type="ECO:0000313" key="6">
    <source>
        <dbReference type="Proteomes" id="UP001280415"/>
    </source>
</evidence>
<feature type="coiled-coil region" evidence="2">
    <location>
        <begin position="80"/>
        <end position="114"/>
    </location>
</feature>
<dbReference type="GO" id="GO:0003700">
    <property type="term" value="F:DNA-binding transcription factor activity"/>
    <property type="evidence" value="ECO:0007669"/>
    <property type="project" value="InterPro"/>
</dbReference>
<reference evidence="5" key="2">
    <citation type="submission" date="2023-10" db="EMBL/GenBank/DDBJ databases">
        <authorList>
            <person name="Khurajog B."/>
        </authorList>
    </citation>
    <scope>NUCLEOTIDE SEQUENCE</scope>
    <source>
        <strain evidence="5">BF14</strain>
        <strain evidence="4">BF9</strain>
    </source>
</reference>
<sequence length="125" mass="14461">MKINEVAKMFNVSTSTLRYYESEGLLGPINRVNGVREFTKKDLERLDFIICTKNCGMTITEIKNFIQLYQRGNETIPSRLAILKRQLSKSEKQLRTLQQSIDHLKDKIVDVQNLSATADKQNLRN</sequence>
<dbReference type="PRINTS" id="PR00040">
    <property type="entry name" value="HTHMERR"/>
</dbReference>
<protein>
    <submittedName>
        <fullName evidence="5">MerR family transcriptional regulator</fullName>
    </submittedName>
</protein>
<dbReference type="InterPro" id="IPR000551">
    <property type="entry name" value="MerR-type_HTH_dom"/>
</dbReference>
<dbReference type="Pfam" id="PF13411">
    <property type="entry name" value="MerR_1"/>
    <property type="match status" value="1"/>
</dbReference>
<keyword evidence="1" id="KW-0238">DNA-binding</keyword>
<dbReference type="Proteomes" id="UP001280415">
    <property type="component" value="Unassembled WGS sequence"/>
</dbReference>
<dbReference type="GeneID" id="57366818"/>
<dbReference type="InterPro" id="IPR047057">
    <property type="entry name" value="MerR_fam"/>
</dbReference>
<dbReference type="SMART" id="SM00422">
    <property type="entry name" value="HTH_MERR"/>
    <property type="match status" value="1"/>
</dbReference>
<dbReference type="EMBL" id="JAWJAV010000002">
    <property type="protein sequence ID" value="MDV2620934.1"/>
    <property type="molecule type" value="Genomic_DNA"/>
</dbReference>
<comment type="caution">
    <text evidence="5">The sequence shown here is derived from an EMBL/GenBank/DDBJ whole genome shotgun (WGS) entry which is preliminary data.</text>
</comment>
<dbReference type="RefSeq" id="WP_008841509.1">
    <property type="nucleotide sequence ID" value="NZ_BJMF01000001.1"/>
</dbReference>
<evidence type="ECO:0000313" key="4">
    <source>
        <dbReference type="EMBL" id="MDV2620934.1"/>
    </source>
</evidence>
<dbReference type="PANTHER" id="PTHR30204:SF98">
    <property type="entry name" value="HTH-TYPE TRANSCRIPTIONAL REGULATOR ADHR"/>
    <property type="match status" value="1"/>
</dbReference>
<proteinExistence type="predicted"/>
<dbReference type="Gene3D" id="1.10.1660.10">
    <property type="match status" value="1"/>
</dbReference>
<gene>
    <name evidence="4" type="ORF">R0G89_04210</name>
    <name evidence="5" type="ORF">R0H03_01355</name>
</gene>
<dbReference type="PROSITE" id="PS50937">
    <property type="entry name" value="HTH_MERR_2"/>
    <property type="match status" value="1"/>
</dbReference>
<evidence type="ECO:0000259" key="3">
    <source>
        <dbReference type="PROSITE" id="PS50937"/>
    </source>
</evidence>
<evidence type="ECO:0000313" key="5">
    <source>
        <dbReference type="EMBL" id="MDV2910518.1"/>
    </source>
</evidence>
<dbReference type="Proteomes" id="UP001280897">
    <property type="component" value="Unassembled WGS sequence"/>
</dbReference>
<dbReference type="PANTHER" id="PTHR30204">
    <property type="entry name" value="REDOX-CYCLING DRUG-SENSING TRANSCRIPTIONAL ACTIVATOR SOXR"/>
    <property type="match status" value="1"/>
</dbReference>
<name>A0AAP3XAL8_PEDAC</name>
<dbReference type="InterPro" id="IPR009061">
    <property type="entry name" value="DNA-bd_dom_put_sf"/>
</dbReference>
<evidence type="ECO:0000256" key="2">
    <source>
        <dbReference type="SAM" id="Coils"/>
    </source>
</evidence>
<organism evidence="5 6">
    <name type="scientific">Pediococcus acidilactici</name>
    <dbReference type="NCBI Taxonomy" id="1254"/>
    <lineage>
        <taxon>Bacteria</taxon>
        <taxon>Bacillati</taxon>
        <taxon>Bacillota</taxon>
        <taxon>Bacilli</taxon>
        <taxon>Lactobacillales</taxon>
        <taxon>Lactobacillaceae</taxon>
        <taxon>Pediococcus</taxon>
        <taxon>Pediococcus acidilactici group</taxon>
    </lineage>
</organism>
<dbReference type="GO" id="GO:0003677">
    <property type="term" value="F:DNA binding"/>
    <property type="evidence" value="ECO:0007669"/>
    <property type="project" value="UniProtKB-KW"/>
</dbReference>
<dbReference type="SUPFAM" id="SSF46955">
    <property type="entry name" value="Putative DNA-binding domain"/>
    <property type="match status" value="1"/>
</dbReference>
<reference evidence="5" key="1">
    <citation type="journal article" date="2023" name="PeerJ">
        <title>Selection and evaluation of lactic acid bacteria from chicken feces in Thailand as potential probiotics.</title>
        <authorList>
            <person name="Khurajog B."/>
            <person name="Disastra Y."/>
            <person name="Lawwyne L.D."/>
            <person name="Sirichokchatchawan W."/>
            <person name="Niyomtham W."/>
            <person name="Yindee J."/>
            <person name="Hampson D.J."/>
            <person name="Prapasarakul N."/>
        </authorList>
    </citation>
    <scope>NUCLEOTIDE SEQUENCE</scope>
    <source>
        <strain evidence="5">BF14</strain>
        <strain evidence="4">BF9</strain>
    </source>
</reference>
<dbReference type="CDD" id="cd01109">
    <property type="entry name" value="HTH_YyaN"/>
    <property type="match status" value="1"/>
</dbReference>
<accession>A0AAP3XAL8</accession>
<dbReference type="EMBL" id="JAWJAX010000001">
    <property type="protein sequence ID" value="MDV2910518.1"/>
    <property type="molecule type" value="Genomic_DNA"/>
</dbReference>